<sequence length="213" mass="24920">MKEMICPYSWDCGKRFEPKELSKFDYNFLQSAVEKKMTFMIIHCPNCSREFKFDTVQWEADEFGHLNPNEPKKKVKKTTKQLTAVLNKAKIEIPLPYFEYLTSNEFKPHFSVFSDEEDFILYDLHELCEKVNVDGNLYLTISQLKGFANTMLAVIGEDSQKFQYKELSDGLTIGYENTRILYIDDRDHRSLRIFHPDGGDIEETGITLDEIVN</sequence>
<dbReference type="Proteomes" id="UP000028705">
    <property type="component" value="Unassembled WGS sequence"/>
</dbReference>
<dbReference type="STRING" id="445961.IW15_05525"/>
<accession>A0A086A994</accession>
<dbReference type="RefSeq" id="WP_034709909.1">
    <property type="nucleotide sequence ID" value="NZ_JPRH01000002.1"/>
</dbReference>
<dbReference type="EMBL" id="JPRH01000002">
    <property type="protein sequence ID" value="KFF13258.1"/>
    <property type="molecule type" value="Genomic_DNA"/>
</dbReference>
<evidence type="ECO:0000313" key="2">
    <source>
        <dbReference type="Proteomes" id="UP000028705"/>
    </source>
</evidence>
<protein>
    <submittedName>
        <fullName evidence="1">Uncharacterized protein</fullName>
    </submittedName>
</protein>
<keyword evidence="2" id="KW-1185">Reference proteome</keyword>
<reference evidence="1 2" key="1">
    <citation type="submission" date="2014-07" db="EMBL/GenBank/DDBJ databases">
        <title>Genome of Chryseobacterium soli DSM 19298.</title>
        <authorList>
            <person name="Stropko S.J."/>
            <person name="Pipes S.E."/>
            <person name="Newman J."/>
        </authorList>
    </citation>
    <scope>NUCLEOTIDE SEQUENCE [LARGE SCALE GENOMIC DNA]</scope>
    <source>
        <strain evidence="1 2">DSM 19298</strain>
    </source>
</reference>
<name>A0A086A994_9FLAO</name>
<dbReference type="eggNOG" id="ENOG5030AD1">
    <property type="taxonomic scope" value="Bacteria"/>
</dbReference>
<organism evidence="1 2">
    <name type="scientific">Chryseobacterium soli</name>
    <dbReference type="NCBI Taxonomy" id="445961"/>
    <lineage>
        <taxon>Bacteria</taxon>
        <taxon>Pseudomonadati</taxon>
        <taxon>Bacteroidota</taxon>
        <taxon>Flavobacteriia</taxon>
        <taxon>Flavobacteriales</taxon>
        <taxon>Weeksellaceae</taxon>
        <taxon>Chryseobacterium group</taxon>
        <taxon>Chryseobacterium</taxon>
    </lineage>
</organism>
<gene>
    <name evidence="1" type="ORF">IW15_05525</name>
</gene>
<proteinExistence type="predicted"/>
<dbReference type="OrthoDB" id="8708205at2"/>
<comment type="caution">
    <text evidence="1">The sequence shown here is derived from an EMBL/GenBank/DDBJ whole genome shotgun (WGS) entry which is preliminary data.</text>
</comment>
<dbReference type="AlphaFoldDB" id="A0A086A994"/>
<evidence type="ECO:0000313" key="1">
    <source>
        <dbReference type="EMBL" id="KFF13258.1"/>
    </source>
</evidence>